<proteinExistence type="predicted"/>
<comment type="caution">
    <text evidence="1">The sequence shown here is derived from an EMBL/GenBank/DDBJ whole genome shotgun (WGS) entry which is preliminary data.</text>
</comment>
<evidence type="ECO:0000313" key="1">
    <source>
        <dbReference type="EMBL" id="KJJ86257.1"/>
    </source>
</evidence>
<dbReference type="AlphaFoldDB" id="A0AAP0V117"/>
<protein>
    <submittedName>
        <fullName evidence="1">Uncharacterized protein</fullName>
    </submittedName>
</protein>
<evidence type="ECO:0000313" key="2">
    <source>
        <dbReference type="Proteomes" id="UP000032541"/>
    </source>
</evidence>
<gene>
    <name evidence="1" type="ORF">M573_134013</name>
</gene>
<sequence>MIPPSAGQVIWEDSVSSGVPFNLERCDVVAGIHERVAAALAHLQPAKINAATTTAAMIAAITQPGPGTHIQAPTAKVATPAMAPAAKATLPAQIKLDFV</sequence>
<dbReference type="EMBL" id="ATMK01000034">
    <property type="protein sequence ID" value="KJJ86257.1"/>
    <property type="molecule type" value="Genomic_DNA"/>
</dbReference>
<name>A0AAP0V117_PREIN</name>
<accession>A0AAP0V117</accession>
<reference evidence="1 2" key="1">
    <citation type="journal article" date="2015" name="BMC Genomics">
        <title>Comparative genome analysis of Prevotella intermedia strain isolated from infected root canal reveals features related to pathogenicity and adaptation.</title>
        <authorList>
            <person name="Ruan Y."/>
            <person name="Shen L."/>
            <person name="Zou Y."/>
            <person name="Qi Z."/>
            <person name="Yin J."/>
            <person name="Jiang J."/>
            <person name="Guo L."/>
            <person name="He L."/>
            <person name="Chen Z."/>
            <person name="Tang Z."/>
            <person name="Qin S."/>
        </authorList>
    </citation>
    <scope>NUCLEOTIDE SEQUENCE [LARGE SCALE GENOMIC DNA]</scope>
    <source>
        <strain evidence="1 2">ZT</strain>
    </source>
</reference>
<organism evidence="1 2">
    <name type="scientific">Prevotella intermedia ZT</name>
    <dbReference type="NCBI Taxonomy" id="1347790"/>
    <lineage>
        <taxon>Bacteria</taxon>
        <taxon>Pseudomonadati</taxon>
        <taxon>Bacteroidota</taxon>
        <taxon>Bacteroidia</taxon>
        <taxon>Bacteroidales</taxon>
        <taxon>Prevotellaceae</taxon>
        <taxon>Prevotella</taxon>
    </lineage>
</organism>
<dbReference type="Proteomes" id="UP000032541">
    <property type="component" value="Unassembled WGS sequence"/>
</dbReference>